<dbReference type="GO" id="GO:0045717">
    <property type="term" value="P:negative regulation of fatty acid biosynthetic process"/>
    <property type="evidence" value="ECO:0007669"/>
    <property type="project" value="TreeGrafter"/>
</dbReference>
<sequence length="212" mass="24018">MVACFLSTANIDSGAALYDVRHPNIPCIQYKLGTLARRKEHVTHITFNSSGSQVLVQIREHDPLLFDASSGEPICRFFHLEMKNRISKHEQKGCFLGMEDEYVAVGSEDFRIYVWKVPPRSSQSLNTCSNEMLDLCHMPHLVLPGHRSIVSKLLFSKNNQLLFSVGVEKMVKVITYTVEIVIYHLNAFSVRIIKSDPISTVTIRANKLSEPE</sequence>
<dbReference type="Gene3D" id="2.130.10.10">
    <property type="entry name" value="YVTN repeat-like/Quinoprotein amine dehydrogenase"/>
    <property type="match status" value="1"/>
</dbReference>
<dbReference type="AlphaFoldDB" id="A0AAV7JR75"/>
<dbReference type="PANTHER" id="PTHR15574:SF43">
    <property type="entry name" value="DDB1- AND CUL4-ASSOCIATED FACTOR 5"/>
    <property type="match status" value="1"/>
</dbReference>
<organism evidence="3 4">
    <name type="scientific">Oopsacas minuta</name>
    <dbReference type="NCBI Taxonomy" id="111878"/>
    <lineage>
        <taxon>Eukaryota</taxon>
        <taxon>Metazoa</taxon>
        <taxon>Porifera</taxon>
        <taxon>Hexactinellida</taxon>
        <taxon>Hexasterophora</taxon>
        <taxon>Lyssacinosida</taxon>
        <taxon>Leucopsacidae</taxon>
        <taxon>Oopsacas</taxon>
    </lineage>
</organism>
<dbReference type="InterPro" id="IPR036322">
    <property type="entry name" value="WD40_repeat_dom_sf"/>
</dbReference>
<reference evidence="3 4" key="1">
    <citation type="journal article" date="2023" name="BMC Biol.">
        <title>The compact genome of the sponge Oopsacas minuta (Hexactinellida) is lacking key metazoan core genes.</title>
        <authorList>
            <person name="Santini S."/>
            <person name="Schenkelaars Q."/>
            <person name="Jourda C."/>
            <person name="Duchesne M."/>
            <person name="Belahbib H."/>
            <person name="Rocher C."/>
            <person name="Selva M."/>
            <person name="Riesgo A."/>
            <person name="Vervoort M."/>
            <person name="Leys S.P."/>
            <person name="Kodjabachian L."/>
            <person name="Le Bivic A."/>
            <person name="Borchiellini C."/>
            <person name="Claverie J.M."/>
            <person name="Renard E."/>
        </authorList>
    </citation>
    <scope>NUCLEOTIDE SEQUENCE [LARGE SCALE GENOMIC DNA]</scope>
    <source>
        <strain evidence="3">SPO-2</strain>
    </source>
</reference>
<dbReference type="GO" id="GO:0005737">
    <property type="term" value="C:cytoplasm"/>
    <property type="evidence" value="ECO:0007669"/>
    <property type="project" value="TreeGrafter"/>
</dbReference>
<protein>
    <submittedName>
        <fullName evidence="3">Wd-repeat protein</fullName>
    </submittedName>
</protein>
<dbReference type="InterPro" id="IPR001680">
    <property type="entry name" value="WD40_rpt"/>
</dbReference>
<dbReference type="GO" id="GO:0080008">
    <property type="term" value="C:Cul4-RING E3 ubiquitin ligase complex"/>
    <property type="evidence" value="ECO:0007669"/>
    <property type="project" value="TreeGrafter"/>
</dbReference>
<dbReference type="InterPro" id="IPR045151">
    <property type="entry name" value="DCAF8"/>
</dbReference>
<dbReference type="EMBL" id="JAKMXF010000303">
    <property type="protein sequence ID" value="KAI6651482.1"/>
    <property type="molecule type" value="Genomic_DNA"/>
</dbReference>
<dbReference type="SUPFAM" id="SSF50978">
    <property type="entry name" value="WD40 repeat-like"/>
    <property type="match status" value="1"/>
</dbReference>
<proteinExistence type="predicted"/>
<dbReference type="Proteomes" id="UP001165289">
    <property type="component" value="Unassembled WGS sequence"/>
</dbReference>
<accession>A0AAV7JR75</accession>
<evidence type="ECO:0000313" key="3">
    <source>
        <dbReference type="EMBL" id="KAI6651482.1"/>
    </source>
</evidence>
<dbReference type="InterPro" id="IPR015943">
    <property type="entry name" value="WD40/YVTN_repeat-like_dom_sf"/>
</dbReference>
<name>A0AAV7JR75_9METZ</name>
<dbReference type="Pfam" id="PF00400">
    <property type="entry name" value="WD40"/>
    <property type="match status" value="1"/>
</dbReference>
<gene>
    <name evidence="3" type="ORF">LOD99_5090</name>
</gene>
<evidence type="ECO:0000313" key="4">
    <source>
        <dbReference type="Proteomes" id="UP001165289"/>
    </source>
</evidence>
<comment type="caution">
    <text evidence="3">The sequence shown here is derived from an EMBL/GenBank/DDBJ whole genome shotgun (WGS) entry which is preliminary data.</text>
</comment>
<dbReference type="PANTHER" id="PTHR15574">
    <property type="entry name" value="WD REPEAT DOMAIN-CONTAINING FAMILY"/>
    <property type="match status" value="1"/>
</dbReference>
<evidence type="ECO:0000256" key="2">
    <source>
        <dbReference type="ARBA" id="ARBA00022737"/>
    </source>
</evidence>
<keyword evidence="1" id="KW-0853">WD repeat</keyword>
<keyword evidence="2" id="KW-0677">Repeat</keyword>
<evidence type="ECO:0000256" key="1">
    <source>
        <dbReference type="ARBA" id="ARBA00022574"/>
    </source>
</evidence>
<keyword evidence="4" id="KW-1185">Reference proteome</keyword>